<evidence type="ECO:0000313" key="2">
    <source>
        <dbReference type="Proteomes" id="UP000194761"/>
    </source>
</evidence>
<dbReference type="Proteomes" id="UP000194761">
    <property type="component" value="Unassembled WGS sequence"/>
</dbReference>
<dbReference type="AlphaFoldDB" id="A0A243RUM0"/>
<gene>
    <name evidence="1" type="ORF">CA984_05105</name>
</gene>
<accession>A0A243RUM0</accession>
<keyword evidence="2" id="KW-1185">Reference proteome</keyword>
<sequence length="117" mass="12505">MRTIPIPVDTHRLRFTCVKAARPRVVDQDTGKIKTDKDGNKVYESVLLAEDEFGRIELVKVGTSGEPPIAPGQDVVPTGMVGYVWEIPQNGTSRWGISYKAASIVPVSGKPGGGGDA</sequence>
<proteinExistence type="predicted"/>
<name>A0A243RUM0_9ACTN</name>
<evidence type="ECO:0000313" key="1">
    <source>
        <dbReference type="EMBL" id="OUC98894.1"/>
    </source>
</evidence>
<evidence type="ECO:0008006" key="3">
    <source>
        <dbReference type="Google" id="ProtNLM"/>
    </source>
</evidence>
<comment type="caution">
    <text evidence="1">The sequence shown here is derived from an EMBL/GenBank/DDBJ whole genome shotgun (WGS) entry which is preliminary data.</text>
</comment>
<dbReference type="RefSeq" id="WP_086568699.1">
    <property type="nucleotide sequence ID" value="NZ_NGFP01000014.1"/>
</dbReference>
<reference evidence="1 2" key="1">
    <citation type="submission" date="2017-05" db="EMBL/GenBank/DDBJ databases">
        <title>Biotechnological potential of actinobacteria isolated from South African environments.</title>
        <authorList>
            <person name="Le Roes-Hill M."/>
            <person name="Prins A."/>
            <person name="Durrell K.A."/>
        </authorList>
    </citation>
    <scope>NUCLEOTIDE SEQUENCE [LARGE SCALE GENOMIC DNA]</scope>
    <source>
        <strain evidence="1">M26</strain>
    </source>
</reference>
<dbReference type="EMBL" id="NGFP01000014">
    <property type="protein sequence ID" value="OUC98894.1"/>
    <property type="molecule type" value="Genomic_DNA"/>
</dbReference>
<organism evidence="1 2">
    <name type="scientific">Streptosporangium minutum</name>
    <dbReference type="NCBI Taxonomy" id="569862"/>
    <lineage>
        <taxon>Bacteria</taxon>
        <taxon>Bacillati</taxon>
        <taxon>Actinomycetota</taxon>
        <taxon>Actinomycetes</taxon>
        <taxon>Streptosporangiales</taxon>
        <taxon>Streptosporangiaceae</taxon>
        <taxon>Streptosporangium</taxon>
    </lineage>
</organism>
<protein>
    <recommendedName>
        <fullName evidence="3">Regulatory protein</fullName>
    </recommendedName>
</protein>